<feature type="transmembrane region" description="Helical" evidence="2">
    <location>
        <begin position="165"/>
        <end position="190"/>
    </location>
</feature>
<feature type="transmembrane region" description="Helical" evidence="2">
    <location>
        <begin position="314"/>
        <end position="335"/>
    </location>
</feature>
<dbReference type="EMBL" id="ASPP01003798">
    <property type="protein sequence ID" value="ETO32958.1"/>
    <property type="molecule type" value="Genomic_DNA"/>
</dbReference>
<keyword evidence="2" id="KW-0472">Membrane</keyword>
<evidence type="ECO:0000256" key="2">
    <source>
        <dbReference type="SAM" id="Phobius"/>
    </source>
</evidence>
<evidence type="ECO:0000256" key="1">
    <source>
        <dbReference type="SAM" id="MobiDB-lite"/>
    </source>
</evidence>
<feature type="region of interest" description="Disordered" evidence="1">
    <location>
        <begin position="60"/>
        <end position="104"/>
    </location>
</feature>
<feature type="compositionally biased region" description="Basic and acidic residues" evidence="1">
    <location>
        <begin position="83"/>
        <end position="101"/>
    </location>
</feature>
<reference evidence="3 4" key="1">
    <citation type="journal article" date="2013" name="Curr. Biol.">
        <title>The Genome of the Foraminiferan Reticulomyxa filosa.</title>
        <authorList>
            <person name="Glockner G."/>
            <person name="Hulsmann N."/>
            <person name="Schleicher M."/>
            <person name="Noegel A.A."/>
            <person name="Eichinger L."/>
            <person name="Gallinger C."/>
            <person name="Pawlowski J."/>
            <person name="Sierra R."/>
            <person name="Euteneuer U."/>
            <person name="Pillet L."/>
            <person name="Moustafa A."/>
            <person name="Platzer M."/>
            <person name="Groth M."/>
            <person name="Szafranski K."/>
            <person name="Schliwa M."/>
        </authorList>
    </citation>
    <scope>NUCLEOTIDE SEQUENCE [LARGE SCALE GENOMIC DNA]</scope>
</reference>
<keyword evidence="4" id="KW-1185">Reference proteome</keyword>
<feature type="transmembrane region" description="Helical" evidence="2">
    <location>
        <begin position="279"/>
        <end position="302"/>
    </location>
</feature>
<gene>
    <name evidence="3" type="ORF">RFI_04148</name>
</gene>
<organism evidence="3 4">
    <name type="scientific">Reticulomyxa filosa</name>
    <dbReference type="NCBI Taxonomy" id="46433"/>
    <lineage>
        <taxon>Eukaryota</taxon>
        <taxon>Sar</taxon>
        <taxon>Rhizaria</taxon>
        <taxon>Retaria</taxon>
        <taxon>Foraminifera</taxon>
        <taxon>Monothalamids</taxon>
        <taxon>Reticulomyxidae</taxon>
        <taxon>Reticulomyxa</taxon>
    </lineage>
</organism>
<comment type="caution">
    <text evidence="3">The sequence shown here is derived from an EMBL/GenBank/DDBJ whole genome shotgun (WGS) entry which is preliminary data.</text>
</comment>
<accession>X6P4A7</accession>
<feature type="transmembrane region" description="Helical" evidence="2">
    <location>
        <begin position="347"/>
        <end position="368"/>
    </location>
</feature>
<keyword evidence="2" id="KW-0812">Transmembrane</keyword>
<feature type="transmembrane region" description="Helical" evidence="2">
    <location>
        <begin position="249"/>
        <end position="273"/>
    </location>
</feature>
<keyword evidence="2" id="KW-1133">Transmembrane helix</keyword>
<feature type="transmembrane region" description="Helical" evidence="2">
    <location>
        <begin position="219"/>
        <end position="237"/>
    </location>
</feature>
<feature type="transmembrane region" description="Helical" evidence="2">
    <location>
        <begin position="118"/>
        <end position="144"/>
    </location>
</feature>
<protein>
    <submittedName>
        <fullName evidence="3">Uncharacterized protein</fullName>
    </submittedName>
</protein>
<dbReference type="AlphaFoldDB" id="X6P4A7"/>
<sequence>MDVDIYMTKDLDLFRPFAAEAHMSVDLLSPHLNRILVNNPNSNSNSNVNANTNATIANTTYTSKQQSDATGGMIDQNRKKRKDKLDAKKSPNDENKSEHSTTTRHNKLKCGVFTTFEWWMVVLLNTFGASLLVVGDILSVWFLVWVRLYGRGNDVSGDNNSNSNIFLLSAMSIVNTVIYTISATITPWMLSKLKKWNCVRSFNRFFQINDDYSIFGEHIFSFCCSTASIACFLFPVLSLHYHWLIQHYAYLWITVICQGSSFCFICFLFFFAYLTDFSFFLFFWIIAICYGIVVVVQASYLIRLQQNLEKEDSGGFFVGLKFAFQWTFGGLGPFFVSLTWTNGRFYLWYWCVFFIALGLIAMLILALSDMIDNFNLKKGKTTHRVNVGADLVF</sequence>
<proteinExistence type="predicted"/>
<dbReference type="Proteomes" id="UP000023152">
    <property type="component" value="Unassembled WGS sequence"/>
</dbReference>
<evidence type="ECO:0000313" key="4">
    <source>
        <dbReference type="Proteomes" id="UP000023152"/>
    </source>
</evidence>
<name>X6P4A7_RETFI</name>
<evidence type="ECO:0000313" key="3">
    <source>
        <dbReference type="EMBL" id="ETO32958.1"/>
    </source>
</evidence>